<dbReference type="NCBIfam" id="TIGR00080">
    <property type="entry name" value="pimt"/>
    <property type="match status" value="1"/>
</dbReference>
<reference evidence="11" key="2">
    <citation type="submission" date="2021-03" db="EMBL/GenBank/DDBJ databases">
        <authorList>
            <person name="Jaffe A."/>
        </authorList>
    </citation>
    <scope>NUCLEOTIDE SEQUENCE</scope>
    <source>
        <strain evidence="11">RIFCSPHIGHO2_01_FULL_GW2011_AR10_43_9</strain>
    </source>
</reference>
<comment type="catalytic activity">
    <reaction evidence="8 9">
        <text>[protein]-L-isoaspartate + S-adenosyl-L-methionine = [protein]-L-isoaspartate alpha-methyl ester + S-adenosyl-L-homocysteine</text>
        <dbReference type="Rhea" id="RHEA:12705"/>
        <dbReference type="Rhea" id="RHEA-COMP:12143"/>
        <dbReference type="Rhea" id="RHEA-COMP:12144"/>
        <dbReference type="ChEBI" id="CHEBI:57856"/>
        <dbReference type="ChEBI" id="CHEBI:59789"/>
        <dbReference type="ChEBI" id="CHEBI:90596"/>
        <dbReference type="ChEBI" id="CHEBI:90598"/>
        <dbReference type="EC" id="2.1.1.77"/>
    </reaction>
</comment>
<organism evidence="10 12">
    <name type="scientific">Candidatus Iainarchaeum sp</name>
    <dbReference type="NCBI Taxonomy" id="3101447"/>
    <lineage>
        <taxon>Archaea</taxon>
        <taxon>Candidatus Iainarchaeota</taxon>
        <taxon>Candidatus Iainarchaeia</taxon>
        <taxon>Candidatus Iainarchaeales</taxon>
        <taxon>Candidatus Iainarchaeaceae</taxon>
        <taxon>Candidatus Iainarchaeum</taxon>
    </lineage>
</organism>
<dbReference type="Proteomes" id="UP000683213">
    <property type="component" value="Unassembled WGS sequence"/>
</dbReference>
<dbReference type="Gene3D" id="3.40.50.150">
    <property type="entry name" value="Vaccinia Virus protein VP39"/>
    <property type="match status" value="1"/>
</dbReference>
<reference evidence="12" key="1">
    <citation type="journal article" date="2020" name="bioRxiv">
        <title>A rank-normalized archaeal taxonomy based on genome phylogeny resolves widespread incomplete and uneven classifications.</title>
        <authorList>
            <person name="Rinke C."/>
            <person name="Chuvochina M."/>
            <person name="Mussig A.J."/>
            <person name="Chaumeil P.-A."/>
            <person name="Waite D.W."/>
            <person name="Whitman W.B."/>
            <person name="Parks D.H."/>
            <person name="Hugenholtz P."/>
        </authorList>
    </citation>
    <scope>NUCLEOTIDE SEQUENCE [LARGE SCALE GENOMIC DNA]</scope>
</reference>
<dbReference type="EMBL" id="JAGVWF010000047">
    <property type="protein sequence ID" value="MBS3059453.1"/>
    <property type="molecule type" value="Genomic_DNA"/>
</dbReference>
<comment type="caution">
    <text evidence="10">The sequence shown here is derived from an EMBL/GenBank/DDBJ whole genome shotgun (WGS) entry which is preliminary data.</text>
</comment>
<keyword evidence="3 9" id="KW-0963">Cytoplasm</keyword>
<evidence type="ECO:0000313" key="10">
    <source>
        <dbReference type="EMBL" id="HIH08514.1"/>
    </source>
</evidence>
<comment type="function">
    <text evidence="7 9">Catalyzes the methyl esterification of L-isoaspartyl residues in peptides and proteins that result from spontaneous decomposition of normal L-aspartyl and L-asparaginyl residues. It plays a role in the repair and/or degradation of damaged proteins.</text>
</comment>
<protein>
    <recommendedName>
        <fullName evidence="9">Protein-L-isoaspartate O-methyltransferase</fullName>
        <ecNumber evidence="9">2.1.1.77</ecNumber>
    </recommendedName>
    <alternativeName>
        <fullName evidence="9">L-isoaspartyl protein carboxyl methyltransferase</fullName>
    </alternativeName>
    <alternativeName>
        <fullName evidence="9">Protein L-isoaspartyl methyltransferase</fullName>
    </alternativeName>
    <alternativeName>
        <fullName evidence="9">Protein-beta-aspartate methyltransferase</fullName>
        <shortName evidence="9">PIMT</shortName>
    </alternativeName>
</protein>
<dbReference type="HAMAP" id="MF_00090">
    <property type="entry name" value="PIMT"/>
    <property type="match status" value="1"/>
</dbReference>
<dbReference type="EC" id="2.1.1.77" evidence="9"/>
<evidence type="ECO:0000256" key="6">
    <source>
        <dbReference type="ARBA" id="ARBA00022691"/>
    </source>
</evidence>
<evidence type="ECO:0000256" key="7">
    <source>
        <dbReference type="ARBA" id="ARBA00025330"/>
    </source>
</evidence>
<evidence type="ECO:0000256" key="8">
    <source>
        <dbReference type="ARBA" id="ARBA00029295"/>
    </source>
</evidence>
<evidence type="ECO:0000256" key="9">
    <source>
        <dbReference type="HAMAP-Rule" id="MF_00090"/>
    </source>
</evidence>
<accession>A0A7J4IUP8</accession>
<dbReference type="GO" id="GO:0005737">
    <property type="term" value="C:cytoplasm"/>
    <property type="evidence" value="ECO:0007669"/>
    <property type="project" value="UniProtKB-SubCell"/>
</dbReference>
<proteinExistence type="inferred from homology"/>
<comment type="subcellular location">
    <subcellularLocation>
        <location evidence="1 9">Cytoplasm</location>
    </subcellularLocation>
</comment>
<dbReference type="Proteomes" id="UP000577419">
    <property type="component" value="Unassembled WGS sequence"/>
</dbReference>
<dbReference type="InterPro" id="IPR000682">
    <property type="entry name" value="PCMT"/>
</dbReference>
<comment type="similarity">
    <text evidence="2 9">Belongs to the methyltransferase superfamily. L-isoaspartyl/D-aspartyl protein methyltransferase family.</text>
</comment>
<dbReference type="GO" id="GO:0004719">
    <property type="term" value="F:protein-L-isoaspartate (D-aspartate) O-methyltransferase activity"/>
    <property type="evidence" value="ECO:0007669"/>
    <property type="project" value="UniProtKB-UniRule"/>
</dbReference>
<gene>
    <name evidence="9" type="primary">pcm</name>
    <name evidence="10" type="ORF">HA237_04035</name>
    <name evidence="11" type="ORF">J4224_03465</name>
</gene>
<dbReference type="CDD" id="cd02440">
    <property type="entry name" value="AdoMet_MTases"/>
    <property type="match status" value="1"/>
</dbReference>
<feature type="active site" evidence="9">
    <location>
        <position position="61"/>
    </location>
</feature>
<dbReference type="EMBL" id="DUFG01000018">
    <property type="protein sequence ID" value="HIH08514.1"/>
    <property type="molecule type" value="Genomic_DNA"/>
</dbReference>
<dbReference type="AlphaFoldDB" id="A0A7J4IUP8"/>
<dbReference type="PANTHER" id="PTHR11579">
    <property type="entry name" value="PROTEIN-L-ISOASPARTATE O-METHYLTRANSFERASE"/>
    <property type="match status" value="1"/>
</dbReference>
<keyword evidence="4 9" id="KW-0489">Methyltransferase</keyword>
<dbReference type="PANTHER" id="PTHR11579:SF0">
    <property type="entry name" value="PROTEIN-L-ISOASPARTATE(D-ASPARTATE) O-METHYLTRANSFERASE"/>
    <property type="match status" value="1"/>
</dbReference>
<dbReference type="NCBIfam" id="NF001453">
    <property type="entry name" value="PRK00312.1"/>
    <property type="match status" value="1"/>
</dbReference>
<evidence type="ECO:0000256" key="2">
    <source>
        <dbReference type="ARBA" id="ARBA00005369"/>
    </source>
</evidence>
<keyword evidence="6 9" id="KW-0949">S-adenosyl-L-methionine</keyword>
<evidence type="ECO:0000313" key="12">
    <source>
        <dbReference type="Proteomes" id="UP000577419"/>
    </source>
</evidence>
<dbReference type="InterPro" id="IPR029063">
    <property type="entry name" value="SAM-dependent_MTases_sf"/>
</dbReference>
<dbReference type="Pfam" id="PF01135">
    <property type="entry name" value="PCMT"/>
    <property type="match status" value="1"/>
</dbReference>
<sequence>MNFEQKRRQLVEFLKGSGAIKSTAVEIAFLKVKRELFLGKWMEKDAYLDTALPIGSGQTISQPTTIAVMLELLEAGKGMNVLEVGSGSGYVAALLSEIVESNGRVTGMELEEELIGQSKKNLNKQGCKNVEIVKGDGSLGSKEKAPFDRILVSAACPFVPKPLFDQLKEGGRIVAPVGDKFTQAMQTLKKKNGRPLKEQYLESYFVFVPLKGEHGFR</sequence>
<evidence type="ECO:0000256" key="1">
    <source>
        <dbReference type="ARBA" id="ARBA00004496"/>
    </source>
</evidence>
<evidence type="ECO:0000256" key="4">
    <source>
        <dbReference type="ARBA" id="ARBA00022603"/>
    </source>
</evidence>
<name>A0A7J4IUP8_9ARCH</name>
<dbReference type="GO" id="GO:0032259">
    <property type="term" value="P:methylation"/>
    <property type="evidence" value="ECO:0007669"/>
    <property type="project" value="UniProtKB-KW"/>
</dbReference>
<dbReference type="SUPFAM" id="SSF53335">
    <property type="entry name" value="S-adenosyl-L-methionine-dependent methyltransferases"/>
    <property type="match status" value="1"/>
</dbReference>
<evidence type="ECO:0000256" key="3">
    <source>
        <dbReference type="ARBA" id="ARBA00022490"/>
    </source>
</evidence>
<dbReference type="GO" id="GO:0030091">
    <property type="term" value="P:protein repair"/>
    <property type="evidence" value="ECO:0007669"/>
    <property type="project" value="UniProtKB-UniRule"/>
</dbReference>
<keyword evidence="5 9" id="KW-0808">Transferase</keyword>
<evidence type="ECO:0000313" key="11">
    <source>
        <dbReference type="EMBL" id="MBS3059453.1"/>
    </source>
</evidence>
<reference evidence="11" key="3">
    <citation type="submission" date="2021-05" db="EMBL/GenBank/DDBJ databases">
        <title>Protein family content uncovers lineage relationships and bacterial pathway maintenance mechanisms in DPANN archaea.</title>
        <authorList>
            <person name="Castelle C.J."/>
            <person name="Meheust R."/>
            <person name="Jaffe A.L."/>
            <person name="Seitz K."/>
            <person name="Gong X."/>
            <person name="Baker B.J."/>
            <person name="Banfield J.F."/>
        </authorList>
    </citation>
    <scope>NUCLEOTIDE SEQUENCE</scope>
    <source>
        <strain evidence="11">RIFCSPHIGHO2_01_FULL_GW2011_AR10_43_9</strain>
    </source>
</reference>
<evidence type="ECO:0000256" key="5">
    <source>
        <dbReference type="ARBA" id="ARBA00022679"/>
    </source>
</evidence>